<keyword evidence="2 14" id="KW-0813">Transport</keyword>
<dbReference type="SUPFAM" id="SSF81660">
    <property type="entry name" value="Metal cation-transporting ATPase, ATP-binding domain N"/>
    <property type="match status" value="1"/>
</dbReference>
<dbReference type="InterPro" id="IPR006068">
    <property type="entry name" value="ATPase_P-typ_cation-transptr_C"/>
</dbReference>
<dbReference type="GO" id="GO:0005388">
    <property type="term" value="F:P-type calcium transporter activity"/>
    <property type="evidence" value="ECO:0007669"/>
    <property type="project" value="UniProtKB-EC"/>
</dbReference>
<dbReference type="PRINTS" id="PR00120">
    <property type="entry name" value="HATPASE"/>
</dbReference>
<evidence type="ECO:0000256" key="8">
    <source>
        <dbReference type="ARBA" id="ARBA00022840"/>
    </source>
</evidence>
<comment type="caution">
    <text evidence="17">The sequence shown here is derived from an EMBL/GenBank/DDBJ whole genome shotgun (WGS) entry which is preliminary data.</text>
</comment>
<feature type="transmembrane region" description="Helical" evidence="14">
    <location>
        <begin position="841"/>
        <end position="862"/>
    </location>
</feature>
<evidence type="ECO:0000259" key="16">
    <source>
        <dbReference type="SMART" id="SM00831"/>
    </source>
</evidence>
<dbReference type="FunFam" id="2.70.150.10:FF:000008">
    <property type="entry name" value="Calcium-transporting ATPase"/>
    <property type="match status" value="1"/>
</dbReference>
<dbReference type="InterPro" id="IPR004014">
    <property type="entry name" value="ATPase_P-typ_cation-transptr_N"/>
</dbReference>
<keyword evidence="12 14" id="KW-0472">Membrane</keyword>
<feature type="transmembrane region" description="Helical" evidence="14">
    <location>
        <begin position="904"/>
        <end position="922"/>
    </location>
</feature>
<dbReference type="InterPro" id="IPR006413">
    <property type="entry name" value="P-type_ATPase_IIA_PMR1"/>
</dbReference>
<dbReference type="Pfam" id="PF13246">
    <property type="entry name" value="Cation_ATPase"/>
    <property type="match status" value="1"/>
</dbReference>
<dbReference type="GO" id="GO:0016020">
    <property type="term" value="C:membrane"/>
    <property type="evidence" value="ECO:0007669"/>
    <property type="project" value="UniProtKB-SubCell"/>
</dbReference>
<keyword evidence="5 14" id="KW-0812">Transmembrane</keyword>
<evidence type="ECO:0000256" key="15">
    <source>
        <dbReference type="SAM" id="MobiDB-lite"/>
    </source>
</evidence>
<evidence type="ECO:0000256" key="11">
    <source>
        <dbReference type="ARBA" id="ARBA00023065"/>
    </source>
</evidence>
<comment type="function">
    <text evidence="14">Catalyzes the hydrolysis of ATP coupled with the transport of calcium.</text>
</comment>
<dbReference type="FunFam" id="3.40.50.1000:FF:000028">
    <property type="entry name" value="Calcium-transporting P-type ATPase, putative"/>
    <property type="match status" value="1"/>
</dbReference>
<accession>G7E8D4</accession>
<dbReference type="InterPro" id="IPR044492">
    <property type="entry name" value="P_typ_ATPase_HD_dom"/>
</dbReference>
<feature type="transmembrane region" description="Helical" evidence="14">
    <location>
        <begin position="343"/>
        <end position="362"/>
    </location>
</feature>
<keyword evidence="10 14" id="KW-1133">Transmembrane helix</keyword>
<dbReference type="Gene3D" id="3.40.50.1000">
    <property type="entry name" value="HAD superfamily/HAD-like"/>
    <property type="match status" value="1"/>
</dbReference>
<keyword evidence="9" id="KW-1278">Translocase</keyword>
<evidence type="ECO:0000256" key="9">
    <source>
        <dbReference type="ARBA" id="ARBA00022967"/>
    </source>
</evidence>
<dbReference type="SMART" id="SM00831">
    <property type="entry name" value="Cation_ATPase_N"/>
    <property type="match status" value="1"/>
</dbReference>
<dbReference type="GO" id="GO:0012505">
    <property type="term" value="C:endomembrane system"/>
    <property type="evidence" value="ECO:0007669"/>
    <property type="project" value="UniProtKB-SubCell"/>
</dbReference>
<dbReference type="PANTHER" id="PTHR42861">
    <property type="entry name" value="CALCIUM-TRANSPORTING ATPASE"/>
    <property type="match status" value="1"/>
</dbReference>
<feature type="transmembrane region" description="Helical" evidence="14">
    <location>
        <begin position="368"/>
        <end position="397"/>
    </location>
</feature>
<protein>
    <recommendedName>
        <fullName evidence="14">Calcium-transporting ATPase</fullName>
        <ecNumber evidence="14">7.2.2.10</ecNumber>
    </recommendedName>
</protein>
<organism evidence="17 18">
    <name type="scientific">Mixia osmundae (strain CBS 9802 / IAM 14324 / JCM 22182 / KY 12970)</name>
    <dbReference type="NCBI Taxonomy" id="764103"/>
    <lineage>
        <taxon>Eukaryota</taxon>
        <taxon>Fungi</taxon>
        <taxon>Dikarya</taxon>
        <taxon>Basidiomycota</taxon>
        <taxon>Pucciniomycotina</taxon>
        <taxon>Mixiomycetes</taxon>
        <taxon>Mixiales</taxon>
        <taxon>Mixiaceae</taxon>
        <taxon>Mixia</taxon>
    </lineage>
</organism>
<dbReference type="GO" id="GO:0016887">
    <property type="term" value="F:ATP hydrolysis activity"/>
    <property type="evidence" value="ECO:0007669"/>
    <property type="project" value="InterPro"/>
</dbReference>
<sequence>MLPLKSVGRGTGYARLEPPLSNGKGPPSRGVTPPIPEAYSFSTSLKRQSIDGGLSHHTGPANKGHSSNLSDPYGTHSHGGPFAHTARQITPSARYARMTVEDTISQLNSSIEAGLSSHVVPQLRELHGPNEFAVAQKEKAYVKFAKQFYESPLILLLLGSAVISAVVGNFDDSVSITVAIIIVVTVGFVQEQRSEKSLEALNKLVPHYCHLLRDGTLHTKLANVLVPGDIVSFSVGDRIPADVRLIRANQLEIDESSLTGETHPAEKRTASADDTQHGLHDLAISERFNIGFMGTLVRGGNGVGAVVATGDQSEFGVIFSMMQNIEERKTPLQISMDDLAKRLSAISFGVIGLICLLGVFQSRSWLEMFTIGVSLAVAAIPEGLPIVVTVTLALGVLRMSKRKAIVKKLPSVETLGSVSVICSDKTGTLTTNQMTVTRAFTVDDGVLDVTRPISLSSDSLSKTFLIGNLCNQSFRNSEGNIVGSPTEVALYNVLSIMGINDQREGFRRSSEVPFSSEQKWQSVTGRFAAQSPSSGDKDTTYASGALEFLQPMCRFYLKSDGTTAALDVVVRDTIAEQARSLQSLGLRVVGMAYGVHPDSLVFAGFQAMMDPPRAGVDTAIASLMAAGIQIVMITGDAELTALSIARQLGLRLNPGSAQCLTGRDIDAMSQRQLTDRIHEVCVFARTTPRHKMAIIEAFQSRGFVVAMTGDGVNDSPALKMADIGISMGKGGTDVAKEAADLILVDDNFATILPAVEEGKCIFYNIQNFLCFQLSTAVAALTLITLSTAFGLPNPLNPMQILFINILMDGPPSQSLGVDPVNREVMQRPPRKKNAPVLTKRLLIRILFSASIIVLGTLFIYVHELSDGQVDDRDQTMTFTTFVFLDLVSAVQNRGLTCGLLQNQMLVLTISTSFFVQILLIYFPLFHSIFKTQALSLRDLSVLLGLGATSAVIHEVRRRYERQLNEKARWETDSAV</sequence>
<feature type="region of interest" description="Disordered" evidence="15">
    <location>
        <begin position="1"/>
        <end position="84"/>
    </location>
</feature>
<evidence type="ECO:0000256" key="3">
    <source>
        <dbReference type="ARBA" id="ARBA00022553"/>
    </source>
</evidence>
<dbReference type="SUPFAM" id="SSF81653">
    <property type="entry name" value="Calcium ATPase, transduction domain A"/>
    <property type="match status" value="1"/>
</dbReference>
<evidence type="ECO:0000313" key="18">
    <source>
        <dbReference type="Proteomes" id="UP000009131"/>
    </source>
</evidence>
<dbReference type="Gene3D" id="2.70.150.10">
    <property type="entry name" value="Calcium-transporting ATPase, cytoplasmic transduction domain A"/>
    <property type="match status" value="1"/>
</dbReference>
<dbReference type="InParanoid" id="G7E8D4"/>
<dbReference type="InterPro" id="IPR001757">
    <property type="entry name" value="P_typ_ATPase"/>
</dbReference>
<dbReference type="NCBIfam" id="TIGR01494">
    <property type="entry name" value="ATPase_P-type"/>
    <property type="match status" value="2"/>
</dbReference>
<dbReference type="InterPro" id="IPR023299">
    <property type="entry name" value="ATPase_P-typ_cyto_dom_N"/>
</dbReference>
<dbReference type="EC" id="7.2.2.10" evidence="14"/>
<dbReference type="FunCoup" id="G7E8D4">
    <property type="interactions" value="225"/>
</dbReference>
<evidence type="ECO:0000256" key="2">
    <source>
        <dbReference type="ARBA" id="ARBA00022448"/>
    </source>
</evidence>
<dbReference type="PRINTS" id="PR00119">
    <property type="entry name" value="CATATPASE"/>
</dbReference>
<dbReference type="Pfam" id="PF00122">
    <property type="entry name" value="E1-E2_ATPase"/>
    <property type="match status" value="1"/>
</dbReference>
<dbReference type="Proteomes" id="UP000009131">
    <property type="component" value="Unassembled WGS sequence"/>
</dbReference>
<keyword evidence="3" id="KW-0597">Phosphoprotein</keyword>
<dbReference type="Gene3D" id="1.20.1110.10">
    <property type="entry name" value="Calcium-transporting ATPase, transmembrane domain"/>
    <property type="match status" value="1"/>
</dbReference>
<evidence type="ECO:0000256" key="5">
    <source>
        <dbReference type="ARBA" id="ARBA00022692"/>
    </source>
</evidence>
<evidence type="ECO:0000256" key="10">
    <source>
        <dbReference type="ARBA" id="ARBA00022989"/>
    </source>
</evidence>
<feature type="domain" description="Cation-transporting P-type ATPase N-terminal" evidence="16">
    <location>
        <begin position="94"/>
        <end position="169"/>
    </location>
</feature>
<comment type="caution">
    <text evidence="14">Lacks conserved residue(s) required for the propagation of feature annotation.</text>
</comment>
<dbReference type="Gene3D" id="3.40.1110.10">
    <property type="entry name" value="Calcium-transporting ATPase, cytoplasmic domain N"/>
    <property type="match status" value="1"/>
</dbReference>
<feature type="transmembrane region" description="Helical" evidence="14">
    <location>
        <begin position="173"/>
        <end position="189"/>
    </location>
</feature>
<dbReference type="GO" id="GO:0005524">
    <property type="term" value="F:ATP binding"/>
    <property type="evidence" value="ECO:0007669"/>
    <property type="project" value="UniProtKB-KW"/>
</dbReference>
<dbReference type="EMBL" id="BABT02000179">
    <property type="protein sequence ID" value="GAA99094.1"/>
    <property type="molecule type" value="Genomic_DNA"/>
</dbReference>
<evidence type="ECO:0000256" key="6">
    <source>
        <dbReference type="ARBA" id="ARBA00022741"/>
    </source>
</evidence>
<dbReference type="HOGENOM" id="CLU_002360_3_3_1"/>
<dbReference type="STRING" id="764103.G7E8D4"/>
<reference evidence="17 18" key="2">
    <citation type="journal article" date="2012" name="Open Biol.">
        <title>Characteristics of nucleosomes and linker DNA regions on the genome of the basidiomycete Mixia osmundae revealed by mono- and dinucleosome mapping.</title>
        <authorList>
            <person name="Nishida H."/>
            <person name="Kondo S."/>
            <person name="Matsumoto T."/>
            <person name="Suzuki Y."/>
            <person name="Yoshikawa H."/>
            <person name="Taylor T.D."/>
            <person name="Sugiyama J."/>
        </authorList>
    </citation>
    <scope>NUCLEOTIDE SEQUENCE [LARGE SCALE GENOMIC DNA]</scope>
    <source>
        <strain evidence="18">CBS 9802 / IAM 14324 / JCM 22182 / KY 12970</strain>
    </source>
</reference>
<dbReference type="InterPro" id="IPR018303">
    <property type="entry name" value="ATPase_P-typ_P_site"/>
</dbReference>
<feature type="transmembrane region" description="Helical" evidence="14">
    <location>
        <begin position="148"/>
        <end position="167"/>
    </location>
</feature>
<proteinExistence type="inferred from homology"/>
<evidence type="ECO:0000256" key="7">
    <source>
        <dbReference type="ARBA" id="ARBA00022837"/>
    </source>
</evidence>
<comment type="catalytic activity">
    <reaction evidence="14">
        <text>Ca(2+)(in) + ATP + H2O = Ca(2+)(out) + ADP + phosphate + H(+)</text>
        <dbReference type="Rhea" id="RHEA:18105"/>
        <dbReference type="ChEBI" id="CHEBI:15377"/>
        <dbReference type="ChEBI" id="CHEBI:15378"/>
        <dbReference type="ChEBI" id="CHEBI:29108"/>
        <dbReference type="ChEBI" id="CHEBI:30616"/>
        <dbReference type="ChEBI" id="CHEBI:43474"/>
        <dbReference type="ChEBI" id="CHEBI:456216"/>
        <dbReference type="EC" id="7.2.2.10"/>
    </reaction>
</comment>
<reference evidence="17 18" key="1">
    <citation type="journal article" date="2011" name="J. Gen. Appl. Microbiol.">
        <title>Draft genome sequencing of the enigmatic basidiomycete Mixia osmundae.</title>
        <authorList>
            <person name="Nishida H."/>
            <person name="Nagatsuka Y."/>
            <person name="Sugiyama J."/>
        </authorList>
    </citation>
    <scope>NUCLEOTIDE SEQUENCE [LARGE SCALE GENOMIC DNA]</scope>
    <source>
        <strain evidence="18">CBS 9802 / IAM 14324 / JCM 22182 / KY 12970</strain>
    </source>
</reference>
<dbReference type="InterPro" id="IPR023298">
    <property type="entry name" value="ATPase_P-typ_TM_dom_sf"/>
</dbReference>
<dbReference type="NCBIfam" id="TIGR01522">
    <property type="entry name" value="ATPase-IIA2_Ca"/>
    <property type="match status" value="1"/>
</dbReference>
<dbReference type="SUPFAM" id="SSF56784">
    <property type="entry name" value="HAD-like"/>
    <property type="match status" value="1"/>
</dbReference>
<dbReference type="InterPro" id="IPR059000">
    <property type="entry name" value="ATPase_P-type_domA"/>
</dbReference>
<gene>
    <name evidence="17" type="primary">Mo05783</name>
    <name evidence="17" type="ORF">E5Q_05783</name>
</gene>
<dbReference type="InterPro" id="IPR023214">
    <property type="entry name" value="HAD_sf"/>
</dbReference>
<keyword evidence="6 14" id="KW-0547">Nucleotide-binding</keyword>
<dbReference type="SFLD" id="SFLDS00003">
    <property type="entry name" value="Haloacid_Dehalogenase"/>
    <property type="match status" value="1"/>
</dbReference>
<evidence type="ECO:0000313" key="17">
    <source>
        <dbReference type="EMBL" id="GAA99094.1"/>
    </source>
</evidence>
<dbReference type="RefSeq" id="XP_014567829.1">
    <property type="nucleotide sequence ID" value="XM_014712343.1"/>
</dbReference>
<dbReference type="AlphaFoldDB" id="G7E8D4"/>
<dbReference type="SFLD" id="SFLDF00027">
    <property type="entry name" value="p-type_atpase"/>
    <property type="match status" value="1"/>
</dbReference>
<keyword evidence="11 14" id="KW-0406">Ion transport</keyword>
<comment type="subcellular location">
    <subcellularLocation>
        <location evidence="1">Endomembrane system</location>
        <topology evidence="1">Multi-pass membrane protein</topology>
    </subcellularLocation>
    <subcellularLocation>
        <location evidence="14">Membrane</location>
        <topology evidence="14">Multi-pass membrane protein</topology>
    </subcellularLocation>
</comment>
<dbReference type="eggNOG" id="KOG0202">
    <property type="taxonomic scope" value="Eukaryota"/>
</dbReference>
<keyword evidence="4 14" id="KW-0109">Calcium transport</keyword>
<name>G7E8D4_MIXOS</name>
<comment type="similarity">
    <text evidence="13 14">Belongs to the cation transport ATPase (P-type) (TC 3.A.3) family.</text>
</comment>
<dbReference type="OrthoDB" id="3352408at2759"/>
<dbReference type="SUPFAM" id="SSF81665">
    <property type="entry name" value="Calcium ATPase, transmembrane domain M"/>
    <property type="match status" value="1"/>
</dbReference>
<evidence type="ECO:0000256" key="14">
    <source>
        <dbReference type="RuleBase" id="RU361146"/>
    </source>
</evidence>
<dbReference type="SFLD" id="SFLDG00002">
    <property type="entry name" value="C1.7:_P-type_atpase_like"/>
    <property type="match status" value="1"/>
</dbReference>
<keyword evidence="7 14" id="KW-0106">Calcium</keyword>
<dbReference type="Pfam" id="PF00689">
    <property type="entry name" value="Cation_ATPase_C"/>
    <property type="match status" value="1"/>
</dbReference>
<dbReference type="OMA" id="KMHACET"/>
<keyword evidence="8 14" id="KW-0067">ATP-binding</keyword>
<dbReference type="Pfam" id="PF00690">
    <property type="entry name" value="Cation_ATPase_N"/>
    <property type="match status" value="1"/>
</dbReference>
<dbReference type="PROSITE" id="PS00154">
    <property type="entry name" value="ATPASE_E1_E2"/>
    <property type="match status" value="1"/>
</dbReference>
<dbReference type="InterPro" id="IPR008250">
    <property type="entry name" value="ATPase_P-typ_transduc_dom_A_sf"/>
</dbReference>
<evidence type="ECO:0000256" key="12">
    <source>
        <dbReference type="ARBA" id="ARBA00023136"/>
    </source>
</evidence>
<keyword evidence="18" id="KW-1185">Reference proteome</keyword>
<evidence type="ECO:0000256" key="13">
    <source>
        <dbReference type="ARBA" id="ARBA00038148"/>
    </source>
</evidence>
<evidence type="ECO:0000256" key="1">
    <source>
        <dbReference type="ARBA" id="ARBA00004127"/>
    </source>
</evidence>
<evidence type="ECO:0000256" key="4">
    <source>
        <dbReference type="ARBA" id="ARBA00022568"/>
    </source>
</evidence>
<dbReference type="InterPro" id="IPR036412">
    <property type="entry name" value="HAD-like_sf"/>
</dbReference>